<dbReference type="Gene3D" id="3.80.10.10">
    <property type="entry name" value="Ribonuclease Inhibitor"/>
    <property type="match status" value="2"/>
</dbReference>
<evidence type="ECO:0000256" key="16">
    <source>
        <dbReference type="ARBA" id="ARBA00023180"/>
    </source>
</evidence>
<evidence type="ECO:0000256" key="6">
    <source>
        <dbReference type="ARBA" id="ARBA00022679"/>
    </source>
</evidence>
<dbReference type="Gene3D" id="3.30.200.20">
    <property type="entry name" value="Phosphorylase Kinase, domain 1"/>
    <property type="match status" value="1"/>
</dbReference>
<feature type="binding site" evidence="19">
    <location>
        <position position="728"/>
    </location>
    <ligand>
        <name>ATP</name>
        <dbReference type="ChEBI" id="CHEBI:30616"/>
    </ligand>
</feature>
<evidence type="ECO:0000256" key="11">
    <source>
        <dbReference type="ARBA" id="ARBA00022777"/>
    </source>
</evidence>
<evidence type="ECO:0000256" key="10">
    <source>
        <dbReference type="ARBA" id="ARBA00022741"/>
    </source>
</evidence>
<accession>A0ABM4A109</accession>
<comment type="catalytic activity">
    <reaction evidence="18">
        <text>L-seryl-[protein] + ATP = O-phospho-L-seryl-[protein] + ADP + H(+)</text>
        <dbReference type="Rhea" id="RHEA:17989"/>
        <dbReference type="Rhea" id="RHEA-COMP:9863"/>
        <dbReference type="Rhea" id="RHEA-COMP:11604"/>
        <dbReference type="ChEBI" id="CHEBI:15378"/>
        <dbReference type="ChEBI" id="CHEBI:29999"/>
        <dbReference type="ChEBI" id="CHEBI:30616"/>
        <dbReference type="ChEBI" id="CHEBI:83421"/>
        <dbReference type="ChEBI" id="CHEBI:456216"/>
        <dbReference type="EC" id="2.7.11.1"/>
    </reaction>
</comment>
<dbReference type="GeneID" id="107417952"/>
<keyword evidence="11" id="KW-0418">Kinase</keyword>
<dbReference type="Gene3D" id="1.10.510.10">
    <property type="entry name" value="Transferase(Phosphotransferase) domain 1"/>
    <property type="match status" value="1"/>
</dbReference>
<evidence type="ECO:0000256" key="9">
    <source>
        <dbReference type="ARBA" id="ARBA00022737"/>
    </source>
</evidence>
<keyword evidence="9" id="KW-0677">Repeat</keyword>
<dbReference type="InterPro" id="IPR001611">
    <property type="entry name" value="Leu-rich_rpt"/>
</dbReference>
<evidence type="ECO:0000256" key="13">
    <source>
        <dbReference type="ARBA" id="ARBA00022989"/>
    </source>
</evidence>
<evidence type="ECO:0000259" key="21">
    <source>
        <dbReference type="PROSITE" id="PS50011"/>
    </source>
</evidence>
<dbReference type="SUPFAM" id="SSF52058">
    <property type="entry name" value="L domain-like"/>
    <property type="match status" value="1"/>
</dbReference>
<keyword evidence="4" id="KW-0597">Phosphoprotein</keyword>
<dbReference type="Pfam" id="PF23598">
    <property type="entry name" value="LRR_14"/>
    <property type="match status" value="1"/>
</dbReference>
<dbReference type="Pfam" id="PF00560">
    <property type="entry name" value="LRR_1"/>
    <property type="match status" value="2"/>
</dbReference>
<dbReference type="Pfam" id="PF07714">
    <property type="entry name" value="PK_Tyr_Ser-Thr"/>
    <property type="match status" value="1"/>
</dbReference>
<dbReference type="RefSeq" id="XP_060670416.1">
    <property type="nucleotide sequence ID" value="XM_060814433.1"/>
</dbReference>
<dbReference type="Proteomes" id="UP001652623">
    <property type="component" value="Chromosome 2"/>
</dbReference>
<comment type="catalytic activity">
    <reaction evidence="17">
        <text>L-threonyl-[protein] + ATP = O-phospho-L-threonyl-[protein] + ADP + H(+)</text>
        <dbReference type="Rhea" id="RHEA:46608"/>
        <dbReference type="Rhea" id="RHEA-COMP:11060"/>
        <dbReference type="Rhea" id="RHEA-COMP:11605"/>
        <dbReference type="ChEBI" id="CHEBI:15378"/>
        <dbReference type="ChEBI" id="CHEBI:30013"/>
        <dbReference type="ChEBI" id="CHEBI:30616"/>
        <dbReference type="ChEBI" id="CHEBI:61977"/>
        <dbReference type="ChEBI" id="CHEBI:456216"/>
        <dbReference type="EC" id="2.7.11.1"/>
    </reaction>
</comment>
<dbReference type="PROSITE" id="PS51450">
    <property type="entry name" value="LRR"/>
    <property type="match status" value="1"/>
</dbReference>
<dbReference type="InterPro" id="IPR055414">
    <property type="entry name" value="LRR_R13L4/SHOC2-like"/>
</dbReference>
<dbReference type="InterPro" id="IPR001245">
    <property type="entry name" value="Ser-Thr/Tyr_kinase_cat_dom"/>
</dbReference>
<keyword evidence="12 19" id="KW-0067">ATP-binding</keyword>
<dbReference type="InterPro" id="IPR000719">
    <property type="entry name" value="Prot_kinase_dom"/>
</dbReference>
<keyword evidence="16" id="KW-0325">Glycoprotein</keyword>
<evidence type="ECO:0000256" key="3">
    <source>
        <dbReference type="ARBA" id="ARBA00022527"/>
    </source>
</evidence>
<dbReference type="InterPro" id="IPR011009">
    <property type="entry name" value="Kinase-like_dom_sf"/>
</dbReference>
<evidence type="ECO:0000256" key="4">
    <source>
        <dbReference type="ARBA" id="ARBA00022553"/>
    </source>
</evidence>
<keyword evidence="3" id="KW-0723">Serine/threonine-protein kinase</keyword>
<evidence type="ECO:0000313" key="22">
    <source>
        <dbReference type="Proteomes" id="UP001652623"/>
    </source>
</evidence>
<evidence type="ECO:0000256" key="20">
    <source>
        <dbReference type="SAM" id="Phobius"/>
    </source>
</evidence>
<reference evidence="23" key="2">
    <citation type="submission" date="2025-08" db="UniProtKB">
        <authorList>
            <consortium name="RefSeq"/>
        </authorList>
    </citation>
    <scope>IDENTIFICATION</scope>
    <source>
        <tissue evidence="23">Seedling</tissue>
    </source>
</reference>
<dbReference type="EC" id="2.7.11.1" evidence="2"/>
<dbReference type="CDD" id="cd14066">
    <property type="entry name" value="STKc_IRAK"/>
    <property type="match status" value="1"/>
</dbReference>
<feature type="transmembrane region" description="Helical" evidence="20">
    <location>
        <begin position="12"/>
        <end position="32"/>
    </location>
</feature>
<dbReference type="PANTHER" id="PTHR48006:SF62">
    <property type="entry name" value="LEUCINE-RICH REPEAT TRANSMEMBRANE PROTEIN KINASE"/>
    <property type="match status" value="1"/>
</dbReference>
<name>A0ABM4A109_ZIZJJ</name>
<dbReference type="InterPro" id="IPR032675">
    <property type="entry name" value="LRR_dom_sf"/>
</dbReference>
<protein>
    <recommendedName>
        <fullName evidence="2">non-specific serine/threonine protein kinase</fullName>
        <ecNumber evidence="2">2.7.11.1</ecNumber>
    </recommendedName>
</protein>
<dbReference type="Pfam" id="PF11721">
    <property type="entry name" value="Malectin"/>
    <property type="match status" value="1"/>
</dbReference>
<dbReference type="PROSITE" id="PS00108">
    <property type="entry name" value="PROTEIN_KINASE_ST"/>
    <property type="match status" value="1"/>
</dbReference>
<dbReference type="InterPro" id="IPR051824">
    <property type="entry name" value="LRR_Rcpt-Like_S/T_Kinase"/>
</dbReference>
<sequence>MRQRKQRFMAESSLAFVFTYFAFCIFGFVFLAESQNQTQPTTDPSEVKALNSLFEHWKIKADTQKWNISGEPCSGAAIDQTSISSADYNSFIKCNCSYNNGSLCHIVQLKVTEIDIIGPIPEDLWTLIHLSYLDVSKNYLTGNLSRSIGNLTRLQYLNVAVNALKGELPKELGNLTELLSLSIADNYFSGHLPPELGNLSNLQKLYIQSSGVNGEIPSTFANLQSLDTLWASDSELAGKIPDFIGNWSKLKILRLQGNSFEGSIPMAFGNLTSLSELRVSDLTNGSSSLEFIKSLKNLSVLELRNNNISDSFPSNIGEYQKLKELDLSFNNISGEIPNSLFNLSSISMLFLGNNKMSGALPQEKIASLRVVDLSYNNLGGEVPSWVNQQKLQLNLVGNNFTATSLNSSGLPSGLECLQQNFPCDRGRGTHYSFAINCGGEQFTSADRIVYERDNNTLGPATYYVSDTNRWAVSIVGFFTGINNARYTVDSSYQFTNTLDSELFQTSRLSASSLRYYGLRLENGEYTVNLQFAETVFEDSTNWKNLGRRVFDVYIQGIRVLQNFDIRKESGWVTSQAIRMEFKAQVSENYLEIHLFWAGKGTTSIPTEGTYGPSIAAISITPDFEPTVNNIPRTSKKKKTGLITGIVVGGGLLSFLSIFIIFYLVQKENDSQTNDDIELLGMDVRPFTFSYDQLKMATNDFSSANVLGEGGYGSVYKGKLQDGRVIAAKQLSLTSHQGKDQFVAEIATMTAVQHRNLVQLYGCCHEGNNLILVYEYMANNSLEHVLFGSKNLALKWSTRFNICLGIARGLAYLHEESQLRIIHRDVKASNVLLDSNLIPKISDFGLAKLFDTQKTHISTQVSGTAGYLAPEYAMRGQLTEKTDIFAFGVLALEIVSGRPNSDMNLDEEKTFLLGWVWKLYKEGRELEVVDSAITLSESNEEQIRRVIRIALLCTQTSPSLRPTMSRVVAMLLGDVQVTNEITTPGFLSDRKFNRLISSISDISLKGNFTSFYNSSAGTSMVSTAGQSVINANQYPMFQDSIREGR</sequence>
<keyword evidence="22" id="KW-1185">Reference proteome</keyword>
<dbReference type="SUPFAM" id="SSF56112">
    <property type="entry name" value="Protein kinase-like (PK-like)"/>
    <property type="match status" value="1"/>
</dbReference>
<evidence type="ECO:0000256" key="18">
    <source>
        <dbReference type="ARBA" id="ARBA00048679"/>
    </source>
</evidence>
<evidence type="ECO:0000256" key="14">
    <source>
        <dbReference type="ARBA" id="ARBA00023136"/>
    </source>
</evidence>
<dbReference type="PROSITE" id="PS00107">
    <property type="entry name" value="PROTEIN_KINASE_ATP"/>
    <property type="match status" value="1"/>
</dbReference>
<dbReference type="Gene3D" id="2.60.120.430">
    <property type="entry name" value="Galactose-binding lectin"/>
    <property type="match status" value="1"/>
</dbReference>
<organism evidence="22 23">
    <name type="scientific">Ziziphus jujuba</name>
    <name type="common">Chinese jujube</name>
    <name type="synonym">Ziziphus sativa</name>
    <dbReference type="NCBI Taxonomy" id="326968"/>
    <lineage>
        <taxon>Eukaryota</taxon>
        <taxon>Viridiplantae</taxon>
        <taxon>Streptophyta</taxon>
        <taxon>Embryophyta</taxon>
        <taxon>Tracheophyta</taxon>
        <taxon>Spermatophyta</taxon>
        <taxon>Magnoliopsida</taxon>
        <taxon>eudicotyledons</taxon>
        <taxon>Gunneridae</taxon>
        <taxon>Pentapetalae</taxon>
        <taxon>rosids</taxon>
        <taxon>fabids</taxon>
        <taxon>Rosales</taxon>
        <taxon>Rhamnaceae</taxon>
        <taxon>Paliureae</taxon>
        <taxon>Ziziphus</taxon>
    </lineage>
</organism>
<keyword evidence="7 20" id="KW-0812">Transmembrane</keyword>
<evidence type="ECO:0000256" key="19">
    <source>
        <dbReference type="PROSITE-ProRule" id="PRU10141"/>
    </source>
</evidence>
<keyword evidence="6" id="KW-0808">Transferase</keyword>
<keyword evidence="15" id="KW-0675">Receptor</keyword>
<evidence type="ECO:0000313" key="23">
    <source>
        <dbReference type="RefSeq" id="XP_060670416.1"/>
    </source>
</evidence>
<dbReference type="PANTHER" id="PTHR48006">
    <property type="entry name" value="LEUCINE-RICH REPEAT-CONTAINING PROTEIN DDB_G0281931-RELATED"/>
    <property type="match status" value="1"/>
</dbReference>
<dbReference type="InterPro" id="IPR017441">
    <property type="entry name" value="Protein_kinase_ATP_BS"/>
</dbReference>
<evidence type="ECO:0000256" key="1">
    <source>
        <dbReference type="ARBA" id="ARBA00004479"/>
    </source>
</evidence>
<dbReference type="PROSITE" id="PS50011">
    <property type="entry name" value="PROTEIN_KINASE_DOM"/>
    <property type="match status" value="1"/>
</dbReference>
<evidence type="ECO:0000256" key="5">
    <source>
        <dbReference type="ARBA" id="ARBA00022614"/>
    </source>
</evidence>
<evidence type="ECO:0000256" key="2">
    <source>
        <dbReference type="ARBA" id="ARBA00012513"/>
    </source>
</evidence>
<keyword evidence="14 20" id="KW-0472">Membrane</keyword>
<evidence type="ECO:0000256" key="8">
    <source>
        <dbReference type="ARBA" id="ARBA00022729"/>
    </source>
</evidence>
<gene>
    <name evidence="23" type="primary">LOC107417952</name>
</gene>
<feature type="transmembrane region" description="Helical" evidence="20">
    <location>
        <begin position="641"/>
        <end position="664"/>
    </location>
</feature>
<evidence type="ECO:0000256" key="12">
    <source>
        <dbReference type="ARBA" id="ARBA00022840"/>
    </source>
</evidence>
<dbReference type="InterPro" id="IPR008271">
    <property type="entry name" value="Ser/Thr_kinase_AS"/>
</dbReference>
<comment type="subcellular location">
    <subcellularLocation>
        <location evidence="1">Membrane</location>
        <topology evidence="1">Single-pass type I membrane protein</topology>
    </subcellularLocation>
</comment>
<dbReference type="Pfam" id="PF13855">
    <property type="entry name" value="LRR_8"/>
    <property type="match status" value="1"/>
</dbReference>
<keyword evidence="13 20" id="KW-1133">Transmembrane helix</keyword>
<dbReference type="InterPro" id="IPR021720">
    <property type="entry name" value="Malectin_dom"/>
</dbReference>
<feature type="domain" description="Protein kinase" evidence="21">
    <location>
        <begin position="700"/>
        <end position="985"/>
    </location>
</feature>
<keyword evidence="5" id="KW-0433">Leucine-rich repeat</keyword>
<reference evidence="22" key="1">
    <citation type="submission" date="2025-05" db="UniProtKB">
        <authorList>
            <consortium name="RefSeq"/>
        </authorList>
    </citation>
    <scope>NUCLEOTIDE SEQUENCE [LARGE SCALE GENOMIC DNA]</scope>
</reference>
<evidence type="ECO:0000256" key="7">
    <source>
        <dbReference type="ARBA" id="ARBA00022692"/>
    </source>
</evidence>
<dbReference type="SMART" id="SM00220">
    <property type="entry name" value="S_TKc"/>
    <property type="match status" value="1"/>
</dbReference>
<keyword evidence="8" id="KW-0732">Signal</keyword>
<keyword evidence="10 19" id="KW-0547">Nucleotide-binding</keyword>
<evidence type="ECO:0000256" key="17">
    <source>
        <dbReference type="ARBA" id="ARBA00047899"/>
    </source>
</evidence>
<evidence type="ECO:0000256" key="15">
    <source>
        <dbReference type="ARBA" id="ARBA00023170"/>
    </source>
</evidence>
<proteinExistence type="predicted"/>